<dbReference type="InterPro" id="IPR036890">
    <property type="entry name" value="HATPase_C_sf"/>
</dbReference>
<dbReference type="EMBL" id="JAMTCP010000013">
    <property type="protein sequence ID" value="MCP2259056.1"/>
    <property type="molecule type" value="Genomic_DNA"/>
</dbReference>
<evidence type="ECO:0000313" key="13">
    <source>
        <dbReference type="EMBL" id="MCP2259056.1"/>
    </source>
</evidence>
<dbReference type="PANTHER" id="PTHR24421">
    <property type="entry name" value="NITRATE/NITRITE SENSOR PROTEIN NARX-RELATED"/>
    <property type="match status" value="1"/>
</dbReference>
<evidence type="ECO:0000256" key="5">
    <source>
        <dbReference type="ARBA" id="ARBA00022741"/>
    </source>
</evidence>
<dbReference type="RefSeq" id="WP_253669966.1">
    <property type="nucleotide sequence ID" value="NZ_JAMTCP010000013.1"/>
</dbReference>
<feature type="domain" description="Signal transduction histidine kinase subgroup 3 dimerisation and phosphoacceptor" evidence="12">
    <location>
        <begin position="220"/>
        <end position="283"/>
    </location>
</feature>
<dbReference type="GO" id="GO:0016301">
    <property type="term" value="F:kinase activity"/>
    <property type="evidence" value="ECO:0007669"/>
    <property type="project" value="UniProtKB-KW"/>
</dbReference>
<dbReference type="InterPro" id="IPR003594">
    <property type="entry name" value="HATPase_dom"/>
</dbReference>
<evidence type="ECO:0000256" key="7">
    <source>
        <dbReference type="ARBA" id="ARBA00022840"/>
    </source>
</evidence>
<dbReference type="PANTHER" id="PTHR24421:SF10">
    <property type="entry name" value="NITRATE_NITRITE SENSOR PROTEIN NARQ"/>
    <property type="match status" value="1"/>
</dbReference>
<dbReference type="CDD" id="cd16917">
    <property type="entry name" value="HATPase_UhpB-NarQ-NarX-like"/>
    <property type="match status" value="1"/>
</dbReference>
<keyword evidence="5" id="KW-0547">Nucleotide-binding</keyword>
<evidence type="ECO:0000256" key="1">
    <source>
        <dbReference type="ARBA" id="ARBA00000085"/>
    </source>
</evidence>
<dbReference type="Pfam" id="PF02518">
    <property type="entry name" value="HATPase_c"/>
    <property type="match status" value="1"/>
</dbReference>
<feature type="transmembrane region" description="Helical" evidence="10">
    <location>
        <begin position="69"/>
        <end position="89"/>
    </location>
</feature>
<keyword evidence="7" id="KW-0067">ATP-binding</keyword>
<dbReference type="Proteomes" id="UP001205311">
    <property type="component" value="Unassembled WGS sequence"/>
</dbReference>
<gene>
    <name evidence="13" type="ORF">LX15_002757</name>
</gene>
<dbReference type="EC" id="2.7.13.3" evidence="2"/>
<evidence type="ECO:0000256" key="2">
    <source>
        <dbReference type="ARBA" id="ARBA00012438"/>
    </source>
</evidence>
<evidence type="ECO:0000256" key="3">
    <source>
        <dbReference type="ARBA" id="ARBA00022553"/>
    </source>
</evidence>
<keyword evidence="3" id="KW-0597">Phosphoprotein</keyword>
<feature type="transmembrane region" description="Helical" evidence="10">
    <location>
        <begin position="134"/>
        <end position="154"/>
    </location>
</feature>
<feature type="coiled-coil region" evidence="9">
    <location>
        <begin position="195"/>
        <end position="227"/>
    </location>
</feature>
<protein>
    <recommendedName>
        <fullName evidence="2">histidine kinase</fullName>
        <ecNumber evidence="2">2.7.13.3</ecNumber>
    </recommendedName>
</protein>
<dbReference type="SUPFAM" id="SSF55874">
    <property type="entry name" value="ATPase domain of HSP90 chaperone/DNA topoisomerase II/histidine kinase"/>
    <property type="match status" value="1"/>
</dbReference>
<sequence>MVVTGDLTGPPAQPVTGDPLTRRGRAWMSWFTELDPLRRTMDVFVVGPVPLAALWALTAAWNQLSAGRIALGMTAALVQTIALCGYRRWPATVMVVTAVAQIVSDLLVAQGFLLLGTLMATYGVAAWGGLAQRVIGFATALAVLGTRVVETAVVSPAGGPGLLDRWWFVELVFFSLAFFGFGLTGRVEAVQRNKISELHARSTKLERERALAEQRAAERERALLARELHDILNHSVTAMVLDAQAGAETGDCEAARATLHRVANTGRNALVELRRLLGVLRASPDGQRPSHNPVAPPPTLDQIDQLVESLPEGGPRVTVERHGTVRPLDTSVEFAGYRVVQESLTNVVKHAGPVDVVVRLTYLPDALEIVVRNSRPPENGRRRPRGAGMGTGLIGMQERVGLLGGALNAGPAEDGGFTVYATMPSGRIE</sequence>
<accession>A0ABT1HU84</accession>
<evidence type="ECO:0000256" key="9">
    <source>
        <dbReference type="SAM" id="Coils"/>
    </source>
</evidence>
<keyword evidence="10" id="KW-1133">Transmembrane helix</keyword>
<dbReference type="InterPro" id="IPR050482">
    <property type="entry name" value="Sensor_HK_TwoCompSys"/>
</dbReference>
<evidence type="ECO:0000313" key="14">
    <source>
        <dbReference type="Proteomes" id="UP001205311"/>
    </source>
</evidence>
<dbReference type="Pfam" id="PF07730">
    <property type="entry name" value="HisKA_3"/>
    <property type="match status" value="1"/>
</dbReference>
<keyword evidence="10" id="KW-0812">Transmembrane</keyword>
<feature type="transmembrane region" description="Helical" evidence="10">
    <location>
        <begin position="166"/>
        <end position="184"/>
    </location>
</feature>
<evidence type="ECO:0000256" key="10">
    <source>
        <dbReference type="SAM" id="Phobius"/>
    </source>
</evidence>
<reference evidence="13 14" key="1">
    <citation type="submission" date="2022-06" db="EMBL/GenBank/DDBJ databases">
        <title>Genomic Encyclopedia of Archaeal and Bacterial Type Strains, Phase II (KMG-II): from individual species to whole genera.</title>
        <authorList>
            <person name="Goeker M."/>
        </authorList>
    </citation>
    <scope>NUCLEOTIDE SEQUENCE [LARGE SCALE GENOMIC DNA]</scope>
    <source>
        <strain evidence="13 14">DSM 40477</strain>
    </source>
</reference>
<evidence type="ECO:0000259" key="11">
    <source>
        <dbReference type="Pfam" id="PF02518"/>
    </source>
</evidence>
<keyword evidence="4" id="KW-0808">Transferase</keyword>
<dbReference type="Gene3D" id="3.30.565.10">
    <property type="entry name" value="Histidine kinase-like ATPase, C-terminal domain"/>
    <property type="match status" value="1"/>
</dbReference>
<evidence type="ECO:0000256" key="6">
    <source>
        <dbReference type="ARBA" id="ARBA00022777"/>
    </source>
</evidence>
<evidence type="ECO:0000256" key="8">
    <source>
        <dbReference type="ARBA" id="ARBA00023012"/>
    </source>
</evidence>
<keyword evidence="10" id="KW-0472">Membrane</keyword>
<comment type="catalytic activity">
    <reaction evidence="1">
        <text>ATP + protein L-histidine = ADP + protein N-phospho-L-histidine.</text>
        <dbReference type="EC" id="2.7.13.3"/>
    </reaction>
</comment>
<feature type="transmembrane region" description="Helical" evidence="10">
    <location>
        <begin position="109"/>
        <end position="127"/>
    </location>
</feature>
<organism evidence="13 14">
    <name type="scientific">Streptoalloteichus tenebrarius (strain ATCC 17920 / DSM 40477 / JCM 4838 / CBS 697.72 / NBRC 16177 / NCIMB 11028 / NRRL B-12390 / A12253. 1 / ISP 5477)</name>
    <name type="common">Streptomyces tenebrarius</name>
    <dbReference type="NCBI Taxonomy" id="1933"/>
    <lineage>
        <taxon>Bacteria</taxon>
        <taxon>Bacillati</taxon>
        <taxon>Actinomycetota</taxon>
        <taxon>Actinomycetes</taxon>
        <taxon>Pseudonocardiales</taxon>
        <taxon>Pseudonocardiaceae</taxon>
        <taxon>Streptoalloteichus</taxon>
    </lineage>
</organism>
<feature type="domain" description="Histidine kinase/HSP90-like ATPase" evidence="11">
    <location>
        <begin position="337"/>
        <end position="425"/>
    </location>
</feature>
<name>A0ABT1HU84_STRSD</name>
<dbReference type="Gene3D" id="1.20.5.1930">
    <property type="match status" value="1"/>
</dbReference>
<proteinExistence type="predicted"/>
<comment type="caution">
    <text evidence="13">The sequence shown here is derived from an EMBL/GenBank/DDBJ whole genome shotgun (WGS) entry which is preliminary data.</text>
</comment>
<feature type="transmembrane region" description="Helical" evidence="10">
    <location>
        <begin position="43"/>
        <end position="62"/>
    </location>
</feature>
<evidence type="ECO:0000259" key="12">
    <source>
        <dbReference type="Pfam" id="PF07730"/>
    </source>
</evidence>
<keyword evidence="14" id="KW-1185">Reference proteome</keyword>
<keyword evidence="6 13" id="KW-0418">Kinase</keyword>
<keyword evidence="8" id="KW-0902">Two-component regulatory system</keyword>
<keyword evidence="9" id="KW-0175">Coiled coil</keyword>
<evidence type="ECO:0000256" key="4">
    <source>
        <dbReference type="ARBA" id="ARBA00022679"/>
    </source>
</evidence>
<dbReference type="InterPro" id="IPR011712">
    <property type="entry name" value="Sig_transdc_His_kin_sub3_dim/P"/>
</dbReference>